<dbReference type="RefSeq" id="WP_002327107.1">
    <property type="nucleotide sequence ID" value="NZ_CAXTDY010000002.1"/>
</dbReference>
<dbReference type="EMBL" id="PCGC01000003">
    <property type="protein sequence ID" value="PHL22655.1"/>
    <property type="molecule type" value="Genomic_DNA"/>
</dbReference>
<dbReference type="AlphaFoldDB" id="A0A2D0BU98"/>
<gene>
    <name evidence="1" type="ORF">CQR37_02210</name>
</gene>
<evidence type="ECO:0000313" key="2">
    <source>
        <dbReference type="Proteomes" id="UP000224303"/>
    </source>
</evidence>
<dbReference type="Proteomes" id="UP000224303">
    <property type="component" value="Unassembled WGS sequence"/>
</dbReference>
<accession>A0A2D0BU98</accession>
<organism evidence="1 2">
    <name type="scientific">Enterococcus faecium</name>
    <name type="common">Streptococcus faecium</name>
    <dbReference type="NCBI Taxonomy" id="1352"/>
    <lineage>
        <taxon>Bacteria</taxon>
        <taxon>Bacillati</taxon>
        <taxon>Bacillota</taxon>
        <taxon>Bacilli</taxon>
        <taxon>Lactobacillales</taxon>
        <taxon>Enterococcaceae</taxon>
        <taxon>Enterococcus</taxon>
    </lineage>
</organism>
<sequence>MNYYYSKNKENFYQKLTDDPLFSSLTDYLYEHREQETILRELKKEFSQNKFSHFLDLLIDAGLIKREERRYHLNFPIFDPKDYLQQTISAAVTIAEQLKRLSFDEQKLAMGEVIWAYCFEDERKEAYFYGVRNSRETELLRTTAGNEKYRFITLSSIEHFPLTLANYFFVQKNQLPVTKAFKELAELIGDVNEAYFFDQIEVIVDRIRKNKYKNRRPSIFHQSLLVTNTIKEEESFTLELPIVEKNNFEIELPTLDPSLTMEETAFLKRQIFSELSKKFIPHAFSYIKEYGTIYNSFSA</sequence>
<proteinExistence type="predicted"/>
<dbReference type="InterPro" id="IPR014924">
    <property type="entry name" value="DUF1803"/>
</dbReference>
<comment type="caution">
    <text evidence="1">The sequence shown here is derived from an EMBL/GenBank/DDBJ whole genome shotgun (WGS) entry which is preliminary data.</text>
</comment>
<dbReference type="Pfam" id="PF08820">
    <property type="entry name" value="DUF1803"/>
    <property type="match status" value="1"/>
</dbReference>
<evidence type="ECO:0000313" key="1">
    <source>
        <dbReference type="EMBL" id="PHL22655.1"/>
    </source>
</evidence>
<protein>
    <submittedName>
        <fullName evidence="1">DUF1803 domain-containing protein</fullName>
    </submittedName>
</protein>
<reference evidence="1 2" key="1">
    <citation type="submission" date="2017-10" db="EMBL/GenBank/DDBJ databases">
        <title>Draft genomes of the Enterococcus faecium isolated from human feces before and after Helicobacter pylori eradication therapy.</title>
        <authorList>
            <person name="Prianichniikov N.A."/>
            <person name="Glushchenko O.E."/>
            <person name="Malakhova M.V."/>
        </authorList>
    </citation>
    <scope>NUCLEOTIDE SEQUENCE [LARGE SCALE GENOMIC DNA]</scope>
    <source>
        <strain evidence="1 2">Hp_5-7</strain>
    </source>
</reference>
<name>A0A2D0BU98_ENTFC</name>